<evidence type="ECO:0000256" key="6">
    <source>
        <dbReference type="ARBA" id="ARBA00023136"/>
    </source>
</evidence>
<organism evidence="8 9">
    <name type="scientific">Ectobacillus ponti</name>
    <dbReference type="NCBI Taxonomy" id="2961894"/>
    <lineage>
        <taxon>Bacteria</taxon>
        <taxon>Bacillati</taxon>
        <taxon>Bacillota</taxon>
        <taxon>Bacilli</taxon>
        <taxon>Bacillales</taxon>
        <taxon>Bacillaceae</taxon>
        <taxon>Ectobacillus</taxon>
    </lineage>
</organism>
<keyword evidence="6 7" id="KW-0472">Membrane</keyword>
<evidence type="ECO:0000313" key="8">
    <source>
        <dbReference type="EMBL" id="MCP8968899.1"/>
    </source>
</evidence>
<evidence type="ECO:0000256" key="4">
    <source>
        <dbReference type="ARBA" id="ARBA00022692"/>
    </source>
</evidence>
<dbReference type="Pfam" id="PF03773">
    <property type="entry name" value="ArsP_1"/>
    <property type="match status" value="1"/>
</dbReference>
<dbReference type="InterPro" id="IPR052923">
    <property type="entry name" value="UPF0718"/>
</dbReference>
<sequence>MLLSIPKSFLQMNTIFISILIEALPFILLGVFVSGLIQMFVTEDMVARYMPKNRVLSILTALLLGLFFPGCECGIVPIVRRLIGKGVPAHAAVAFMLTGPIVNPVVLFATYVAFGNSWRMVLLRSAAAMAVAFTVALLVSFFFKGSVLRHEPARDAVQKQQTVKEKLWAVCEHAVQEFFSTGKYLIIGALIAAGVQTFVKTSLLLSIGQGPFASAAVMMALAFIMSLCSEADAFIASSFQSTFAASSLVAFLVFGPMVDIKNMLMMAGAFQKRFVVSLIAMIAAAVYISSILLHIAG</sequence>
<dbReference type="GO" id="GO:0005886">
    <property type="term" value="C:plasma membrane"/>
    <property type="evidence" value="ECO:0007669"/>
    <property type="project" value="UniProtKB-SubCell"/>
</dbReference>
<evidence type="ECO:0000256" key="7">
    <source>
        <dbReference type="SAM" id="Phobius"/>
    </source>
</evidence>
<keyword evidence="5 7" id="KW-1133">Transmembrane helix</keyword>
<feature type="transmembrane region" description="Helical" evidence="7">
    <location>
        <begin position="15"/>
        <end position="37"/>
    </location>
</feature>
<feature type="transmembrane region" description="Helical" evidence="7">
    <location>
        <begin position="210"/>
        <end position="227"/>
    </location>
</feature>
<dbReference type="PANTHER" id="PTHR34184:SF4">
    <property type="entry name" value="UPF0718 PROTEIN YCGR"/>
    <property type="match status" value="1"/>
</dbReference>
<feature type="transmembrane region" description="Helical" evidence="7">
    <location>
        <begin position="233"/>
        <end position="254"/>
    </location>
</feature>
<dbReference type="Proteomes" id="UP001156102">
    <property type="component" value="Unassembled WGS sequence"/>
</dbReference>
<feature type="transmembrane region" description="Helical" evidence="7">
    <location>
        <begin position="274"/>
        <end position="296"/>
    </location>
</feature>
<comment type="similarity">
    <text evidence="2">Belongs to the UPF0718 family.</text>
</comment>
<protein>
    <submittedName>
        <fullName evidence="8">Permease</fullName>
    </submittedName>
</protein>
<keyword evidence="4 7" id="KW-0812">Transmembrane</keyword>
<dbReference type="AlphaFoldDB" id="A0AA41X8Z8"/>
<keyword evidence="9" id="KW-1185">Reference proteome</keyword>
<dbReference type="RefSeq" id="WP_254758808.1">
    <property type="nucleotide sequence ID" value="NZ_JANCLT010000004.1"/>
</dbReference>
<evidence type="ECO:0000256" key="1">
    <source>
        <dbReference type="ARBA" id="ARBA00004651"/>
    </source>
</evidence>
<dbReference type="InterPro" id="IPR005524">
    <property type="entry name" value="DUF318"/>
</dbReference>
<evidence type="ECO:0000313" key="9">
    <source>
        <dbReference type="Proteomes" id="UP001156102"/>
    </source>
</evidence>
<dbReference type="PANTHER" id="PTHR34184">
    <property type="entry name" value="UPF0718 PROTEIN YCGR"/>
    <property type="match status" value="1"/>
</dbReference>
<evidence type="ECO:0000256" key="2">
    <source>
        <dbReference type="ARBA" id="ARBA00006386"/>
    </source>
</evidence>
<feature type="transmembrane region" description="Helical" evidence="7">
    <location>
        <begin position="58"/>
        <end position="79"/>
    </location>
</feature>
<dbReference type="EMBL" id="JANCLT010000004">
    <property type="protein sequence ID" value="MCP8968899.1"/>
    <property type="molecule type" value="Genomic_DNA"/>
</dbReference>
<feature type="transmembrane region" description="Helical" evidence="7">
    <location>
        <begin position="184"/>
        <end position="203"/>
    </location>
</feature>
<gene>
    <name evidence="8" type="ORF">NK662_10145</name>
</gene>
<accession>A0AA41X8Z8</accession>
<evidence type="ECO:0000256" key="3">
    <source>
        <dbReference type="ARBA" id="ARBA00022475"/>
    </source>
</evidence>
<reference evidence="8" key="1">
    <citation type="submission" date="2022-07" db="EMBL/GenBank/DDBJ databases">
        <authorList>
            <person name="Li W.-J."/>
            <person name="Deng Q.-Q."/>
        </authorList>
    </citation>
    <scope>NUCLEOTIDE SEQUENCE</scope>
    <source>
        <strain evidence="8">SYSU M60031</strain>
    </source>
</reference>
<feature type="transmembrane region" description="Helical" evidence="7">
    <location>
        <begin position="91"/>
        <end position="114"/>
    </location>
</feature>
<name>A0AA41X8Z8_9BACI</name>
<evidence type="ECO:0000256" key="5">
    <source>
        <dbReference type="ARBA" id="ARBA00022989"/>
    </source>
</evidence>
<keyword evidence="3" id="KW-1003">Cell membrane</keyword>
<comment type="subcellular location">
    <subcellularLocation>
        <location evidence="1">Cell membrane</location>
        <topology evidence="1">Multi-pass membrane protein</topology>
    </subcellularLocation>
</comment>
<comment type="caution">
    <text evidence="8">The sequence shown here is derived from an EMBL/GenBank/DDBJ whole genome shotgun (WGS) entry which is preliminary data.</text>
</comment>
<proteinExistence type="inferred from homology"/>
<feature type="transmembrane region" description="Helical" evidence="7">
    <location>
        <begin position="121"/>
        <end position="143"/>
    </location>
</feature>